<dbReference type="RefSeq" id="WP_184945626.1">
    <property type="nucleotide sequence ID" value="NZ_JACHJV010000003.1"/>
</dbReference>
<comment type="caution">
    <text evidence="1">The sequence shown here is derived from an EMBL/GenBank/DDBJ whole genome shotgun (WGS) entry which is preliminary data.</text>
</comment>
<dbReference type="Proteomes" id="UP000540506">
    <property type="component" value="Unassembled WGS sequence"/>
</dbReference>
<dbReference type="EMBL" id="JACHJV010000003">
    <property type="protein sequence ID" value="MBB4928335.1"/>
    <property type="molecule type" value="Genomic_DNA"/>
</dbReference>
<gene>
    <name evidence="1" type="ORF">FHR34_007432</name>
</gene>
<dbReference type="AlphaFoldDB" id="A0A7W7W057"/>
<sequence length="132" mass="13855">MAAGSSNGMTTFTGTAVEIFKDRDFNGASRKLQDGDYDLVANGVVLAFVDTIGSIKIGVGWEVTVYAETRCTGSGTTLHASTANVGDEVGHAIASLRVRSQSGTPLTIDTTFNGSRLQINGLQDPDAWTVQL</sequence>
<proteinExistence type="predicted"/>
<dbReference type="SUPFAM" id="SSF49695">
    <property type="entry name" value="gamma-Crystallin-like"/>
    <property type="match status" value="1"/>
</dbReference>
<name>A0A7W7W057_KITKI</name>
<evidence type="ECO:0000313" key="1">
    <source>
        <dbReference type="EMBL" id="MBB4928335.1"/>
    </source>
</evidence>
<keyword evidence="2" id="KW-1185">Reference proteome</keyword>
<accession>A0A7W7W057</accession>
<evidence type="ECO:0000313" key="2">
    <source>
        <dbReference type="Proteomes" id="UP000540506"/>
    </source>
</evidence>
<protein>
    <submittedName>
        <fullName evidence="1">Uncharacterized protein</fullName>
    </submittedName>
</protein>
<dbReference type="InterPro" id="IPR011024">
    <property type="entry name" value="G_crystallin-like"/>
</dbReference>
<organism evidence="1 2">
    <name type="scientific">Kitasatospora kifunensis</name>
    <name type="common">Streptomyces kifunensis</name>
    <dbReference type="NCBI Taxonomy" id="58351"/>
    <lineage>
        <taxon>Bacteria</taxon>
        <taxon>Bacillati</taxon>
        <taxon>Actinomycetota</taxon>
        <taxon>Actinomycetes</taxon>
        <taxon>Kitasatosporales</taxon>
        <taxon>Streptomycetaceae</taxon>
        <taxon>Kitasatospora</taxon>
    </lineage>
</organism>
<reference evidence="1 2" key="1">
    <citation type="submission" date="2020-08" db="EMBL/GenBank/DDBJ databases">
        <title>Sequencing the genomes of 1000 actinobacteria strains.</title>
        <authorList>
            <person name="Klenk H.-P."/>
        </authorList>
    </citation>
    <scope>NUCLEOTIDE SEQUENCE [LARGE SCALE GENOMIC DNA]</scope>
    <source>
        <strain evidence="1 2">DSM 41654</strain>
    </source>
</reference>
<dbReference type="Gene3D" id="2.60.20.10">
    <property type="entry name" value="Crystallins"/>
    <property type="match status" value="1"/>
</dbReference>